<dbReference type="Pfam" id="PF00701">
    <property type="entry name" value="DHDPS"/>
    <property type="match status" value="1"/>
</dbReference>
<reference evidence="3" key="1">
    <citation type="submission" date="2022-05" db="EMBL/GenBank/DDBJ databases">
        <title>An RpoN-dependent PEP-CTERM gene is involved in floc formation of an Aquincola tertiaricarbonis strain.</title>
        <authorList>
            <person name="Qiu D."/>
            <person name="Xia M."/>
        </authorList>
    </citation>
    <scope>NUCLEOTIDE SEQUENCE</scope>
    <source>
        <strain evidence="3">RN12</strain>
    </source>
</reference>
<evidence type="ECO:0000256" key="2">
    <source>
        <dbReference type="ARBA" id="ARBA00023239"/>
    </source>
</evidence>
<dbReference type="PANTHER" id="PTHR12128:SF66">
    <property type="entry name" value="4-HYDROXY-2-OXOGLUTARATE ALDOLASE, MITOCHONDRIAL"/>
    <property type="match status" value="1"/>
</dbReference>
<dbReference type="EMBL" id="CP097635">
    <property type="protein sequence ID" value="URI06085.1"/>
    <property type="molecule type" value="Genomic_DNA"/>
</dbReference>
<evidence type="ECO:0000256" key="1">
    <source>
        <dbReference type="ARBA" id="ARBA00007592"/>
    </source>
</evidence>
<dbReference type="PANTHER" id="PTHR12128">
    <property type="entry name" value="DIHYDRODIPICOLINATE SYNTHASE"/>
    <property type="match status" value="1"/>
</dbReference>
<dbReference type="SUPFAM" id="SSF51569">
    <property type="entry name" value="Aldolase"/>
    <property type="match status" value="1"/>
</dbReference>
<dbReference type="RefSeq" id="WP_250194350.1">
    <property type="nucleotide sequence ID" value="NZ_CP097635.1"/>
</dbReference>
<evidence type="ECO:0000313" key="4">
    <source>
        <dbReference type="Proteomes" id="UP001056201"/>
    </source>
</evidence>
<name>A0ABY4S0P5_AQUTE</name>
<accession>A0ABY4S0P5</accession>
<keyword evidence="2" id="KW-0456">Lyase</keyword>
<dbReference type="SMART" id="SM01130">
    <property type="entry name" value="DHDPS"/>
    <property type="match status" value="1"/>
</dbReference>
<proteinExistence type="inferred from homology"/>
<sequence length="363" mass="38137">MTSPATPLDRLAPRRAAWLQRLLPDGVPRLWCPLLTPYTAQGAIDAPRLQAHLRFLQPHVRGLLVPGSTGDGWQLADDEGRTLLQLLMDQAPRLGLHLLVGVLKPGLDDMLATLADLSGWLHRRAGMAASADGASDDTELARVLRHSGVCGFTVCPPHGAGLTQDEIATALDRLLATGLPMALYQLPQVTGNEMAPQTVAALADRHANLLMLKDTSGADRVAAAGFRQAFLVRGAEGGYSRHLAAAGGDYDGFLLSTANVFAPQLAALLAHLDAGQQAQADALSARLQAVVEAVFAAAAPVPWGNAFTNANKALDHFMAHGPQAEAVPGPRLHSGHLLPPALISAAGQALRQHALMPARGYLG</sequence>
<dbReference type="CDD" id="cd00408">
    <property type="entry name" value="DHDPS-like"/>
    <property type="match status" value="1"/>
</dbReference>
<organism evidence="3 4">
    <name type="scientific">Aquincola tertiaricarbonis</name>
    <dbReference type="NCBI Taxonomy" id="391953"/>
    <lineage>
        <taxon>Bacteria</taxon>
        <taxon>Pseudomonadati</taxon>
        <taxon>Pseudomonadota</taxon>
        <taxon>Betaproteobacteria</taxon>
        <taxon>Burkholderiales</taxon>
        <taxon>Sphaerotilaceae</taxon>
        <taxon>Aquincola</taxon>
    </lineage>
</organism>
<evidence type="ECO:0000313" key="3">
    <source>
        <dbReference type="EMBL" id="URI06085.1"/>
    </source>
</evidence>
<keyword evidence="4" id="KW-1185">Reference proteome</keyword>
<dbReference type="InterPro" id="IPR002220">
    <property type="entry name" value="DapA-like"/>
</dbReference>
<dbReference type="Proteomes" id="UP001056201">
    <property type="component" value="Chromosome 1"/>
</dbReference>
<dbReference type="Gene3D" id="3.20.20.70">
    <property type="entry name" value="Aldolase class I"/>
    <property type="match status" value="1"/>
</dbReference>
<gene>
    <name evidence="3" type="ORF">MW290_09080</name>
</gene>
<comment type="similarity">
    <text evidence="1">Belongs to the DapA family.</text>
</comment>
<dbReference type="InterPro" id="IPR013785">
    <property type="entry name" value="Aldolase_TIM"/>
</dbReference>
<protein>
    <submittedName>
        <fullName evidence="3">Dihydrodipicolinate synthase family protein</fullName>
    </submittedName>
</protein>